<dbReference type="PROSITE" id="PS50893">
    <property type="entry name" value="ABC_TRANSPORTER_2"/>
    <property type="match status" value="1"/>
</dbReference>
<keyword evidence="2" id="KW-0813">Transport</keyword>
<dbReference type="RefSeq" id="WP_222606530.1">
    <property type="nucleotide sequence ID" value="NZ_CP081958.1"/>
</dbReference>
<dbReference type="CDD" id="cd03224">
    <property type="entry name" value="ABC_TM1139_LivF_branched"/>
    <property type="match status" value="1"/>
</dbReference>
<keyword evidence="3" id="KW-0547">Nucleotide-binding</keyword>
<dbReference type="Gene3D" id="3.40.50.300">
    <property type="entry name" value="P-loop containing nucleotide triphosphate hydrolases"/>
    <property type="match status" value="1"/>
</dbReference>
<evidence type="ECO:0000256" key="6">
    <source>
        <dbReference type="SAM" id="MobiDB-lite"/>
    </source>
</evidence>
<protein>
    <submittedName>
        <fullName evidence="8">ABC transporter ATP-binding protein</fullName>
    </submittedName>
</protein>
<organism evidence="8 9">
    <name type="scientific">Halobaculum magnesiiphilum</name>
    <dbReference type="NCBI Taxonomy" id="1017351"/>
    <lineage>
        <taxon>Archaea</taxon>
        <taxon>Methanobacteriati</taxon>
        <taxon>Methanobacteriota</taxon>
        <taxon>Stenosarchaea group</taxon>
        <taxon>Halobacteria</taxon>
        <taxon>Halobacteriales</taxon>
        <taxon>Haloferacaceae</taxon>
        <taxon>Halobaculum</taxon>
    </lineage>
</organism>
<dbReference type="EMBL" id="CP081958">
    <property type="protein sequence ID" value="QZP36712.1"/>
    <property type="molecule type" value="Genomic_DNA"/>
</dbReference>
<evidence type="ECO:0000313" key="8">
    <source>
        <dbReference type="EMBL" id="QZP36712.1"/>
    </source>
</evidence>
<feature type="domain" description="ABC transporter" evidence="7">
    <location>
        <begin position="48"/>
        <end position="278"/>
    </location>
</feature>
<dbReference type="GO" id="GO:0015658">
    <property type="term" value="F:branched-chain amino acid transmembrane transporter activity"/>
    <property type="evidence" value="ECO:0007669"/>
    <property type="project" value="TreeGrafter"/>
</dbReference>
<comment type="similarity">
    <text evidence="1">Belongs to the ABC transporter superfamily.</text>
</comment>
<feature type="compositionally biased region" description="Low complexity" evidence="6">
    <location>
        <begin position="9"/>
        <end position="31"/>
    </location>
</feature>
<keyword evidence="5" id="KW-0029">Amino-acid transport</keyword>
<sequence>MSDRGHQSAADAGDSGDAGDAAANDAAANDAAAEDGAREDTAAEEPVLSVEHVDSGYGDVQVLDDLSLSLSDGEIACLIGPNGAGKSTVLKTVFGLLTPWSGHVRYRGDDIGGLAPEEVVREGIGYVPQTENVFGSLTIEENLRMGGVARDDDLGPVIDELYDRFPILTEKREAKARTLSGGQRQVLAFARALVMEPDVLLIDEPSAGLAPNTADEVFDDVLAVNDLGTAILMVEQNARKGLSISDSGYVLDQGTVAYADEADALLDNPEVSRLYLGG</sequence>
<keyword evidence="9" id="KW-1185">Reference proteome</keyword>
<dbReference type="InterPro" id="IPR003439">
    <property type="entry name" value="ABC_transporter-like_ATP-bd"/>
</dbReference>
<evidence type="ECO:0000259" key="7">
    <source>
        <dbReference type="PROSITE" id="PS50893"/>
    </source>
</evidence>
<dbReference type="PROSITE" id="PS00211">
    <property type="entry name" value="ABC_TRANSPORTER_1"/>
    <property type="match status" value="1"/>
</dbReference>
<keyword evidence="4 8" id="KW-0067">ATP-binding</keyword>
<dbReference type="PANTHER" id="PTHR43820">
    <property type="entry name" value="HIGH-AFFINITY BRANCHED-CHAIN AMINO ACID TRANSPORT ATP-BINDING PROTEIN LIVF"/>
    <property type="match status" value="1"/>
</dbReference>
<dbReference type="Pfam" id="PF00005">
    <property type="entry name" value="ABC_tran"/>
    <property type="match status" value="1"/>
</dbReference>
<reference evidence="8 9" key="1">
    <citation type="journal article" date="2021" name="Int. J. Syst. Evol. Microbiol.">
        <title>Halobaculum halophilum sp. nov. and Halobaculum salinum sp. nov., isolated from salt lake and saline soil.</title>
        <authorList>
            <person name="Cui H.L."/>
            <person name="Shi X.W."/>
            <person name="Yin X.M."/>
            <person name="Yang X.Y."/>
            <person name="Hou J."/>
            <person name="Zhu L."/>
        </authorList>
    </citation>
    <scope>NUCLEOTIDE SEQUENCE [LARGE SCALE GENOMIC DNA]</scope>
    <source>
        <strain evidence="8 9">NBRC 109044</strain>
    </source>
</reference>
<evidence type="ECO:0000256" key="5">
    <source>
        <dbReference type="ARBA" id="ARBA00022970"/>
    </source>
</evidence>
<dbReference type="InterPro" id="IPR017871">
    <property type="entry name" value="ABC_transporter-like_CS"/>
</dbReference>
<dbReference type="GO" id="GO:0015807">
    <property type="term" value="P:L-amino acid transport"/>
    <property type="evidence" value="ECO:0007669"/>
    <property type="project" value="TreeGrafter"/>
</dbReference>
<dbReference type="AlphaFoldDB" id="A0A8T8WA26"/>
<gene>
    <name evidence="8" type="ORF">K6T50_10385</name>
</gene>
<accession>A0A8T8WA26</accession>
<dbReference type="InterPro" id="IPR052156">
    <property type="entry name" value="BCAA_Transport_ATP-bd_LivF"/>
</dbReference>
<dbReference type="SMART" id="SM00382">
    <property type="entry name" value="AAA"/>
    <property type="match status" value="1"/>
</dbReference>
<proteinExistence type="inferred from homology"/>
<dbReference type="GeneID" id="67178553"/>
<dbReference type="GO" id="GO:0005524">
    <property type="term" value="F:ATP binding"/>
    <property type="evidence" value="ECO:0007669"/>
    <property type="project" value="UniProtKB-KW"/>
</dbReference>
<evidence type="ECO:0000313" key="9">
    <source>
        <dbReference type="Proteomes" id="UP000826254"/>
    </source>
</evidence>
<dbReference type="PANTHER" id="PTHR43820:SF4">
    <property type="entry name" value="HIGH-AFFINITY BRANCHED-CHAIN AMINO ACID TRANSPORT ATP-BINDING PROTEIN LIVF"/>
    <property type="match status" value="1"/>
</dbReference>
<dbReference type="InterPro" id="IPR027417">
    <property type="entry name" value="P-loop_NTPase"/>
</dbReference>
<feature type="region of interest" description="Disordered" evidence="6">
    <location>
        <begin position="1"/>
        <end position="51"/>
    </location>
</feature>
<evidence type="ECO:0000256" key="4">
    <source>
        <dbReference type="ARBA" id="ARBA00022840"/>
    </source>
</evidence>
<dbReference type="Proteomes" id="UP000826254">
    <property type="component" value="Chromosome"/>
</dbReference>
<dbReference type="InterPro" id="IPR003593">
    <property type="entry name" value="AAA+_ATPase"/>
</dbReference>
<dbReference type="SUPFAM" id="SSF52540">
    <property type="entry name" value="P-loop containing nucleoside triphosphate hydrolases"/>
    <property type="match status" value="1"/>
</dbReference>
<name>A0A8T8WA26_9EURY</name>
<evidence type="ECO:0000256" key="1">
    <source>
        <dbReference type="ARBA" id="ARBA00005417"/>
    </source>
</evidence>
<evidence type="ECO:0000256" key="3">
    <source>
        <dbReference type="ARBA" id="ARBA00022741"/>
    </source>
</evidence>
<dbReference type="GO" id="GO:0016887">
    <property type="term" value="F:ATP hydrolysis activity"/>
    <property type="evidence" value="ECO:0007669"/>
    <property type="project" value="InterPro"/>
</dbReference>
<dbReference type="KEGG" id="hmp:K6T50_10385"/>
<evidence type="ECO:0000256" key="2">
    <source>
        <dbReference type="ARBA" id="ARBA00022448"/>
    </source>
</evidence>